<dbReference type="InParanoid" id="E5AC33"/>
<evidence type="ECO:0000313" key="2">
    <source>
        <dbReference type="Proteomes" id="UP000002668"/>
    </source>
</evidence>
<dbReference type="AlphaFoldDB" id="E5AC33"/>
<dbReference type="Proteomes" id="UP000002668">
    <property type="component" value="Genome"/>
</dbReference>
<accession>E5AC33</accession>
<gene>
    <name evidence="1" type="ORF">LEMA_P012740.1</name>
</gene>
<reference evidence="2" key="1">
    <citation type="journal article" date="2011" name="Nat. Commun.">
        <title>Effector diversification within compartments of the Leptosphaeria maculans genome affected by Repeat-Induced Point mutations.</title>
        <authorList>
            <person name="Rouxel T."/>
            <person name="Grandaubert J."/>
            <person name="Hane J.K."/>
            <person name="Hoede C."/>
            <person name="van de Wouw A.P."/>
            <person name="Couloux A."/>
            <person name="Dominguez V."/>
            <person name="Anthouard V."/>
            <person name="Bally P."/>
            <person name="Bourras S."/>
            <person name="Cozijnsen A.J."/>
            <person name="Ciuffetti L.M."/>
            <person name="Degrave A."/>
            <person name="Dilmaghani A."/>
            <person name="Duret L."/>
            <person name="Fudal I."/>
            <person name="Goodwin S.B."/>
            <person name="Gout L."/>
            <person name="Glaser N."/>
            <person name="Linglin J."/>
            <person name="Kema G.H.J."/>
            <person name="Lapalu N."/>
            <person name="Lawrence C.B."/>
            <person name="May K."/>
            <person name="Meyer M."/>
            <person name="Ollivier B."/>
            <person name="Poulain J."/>
            <person name="Schoch C.L."/>
            <person name="Simon A."/>
            <person name="Spatafora J.W."/>
            <person name="Stachowiak A."/>
            <person name="Turgeon B.G."/>
            <person name="Tyler B.M."/>
            <person name="Vincent D."/>
            <person name="Weissenbach J."/>
            <person name="Amselem J."/>
            <person name="Quesneville H."/>
            <person name="Oliver R.P."/>
            <person name="Wincker P."/>
            <person name="Balesdent M.-H."/>
            <person name="Howlett B.J."/>
        </authorList>
    </citation>
    <scope>NUCLEOTIDE SEQUENCE [LARGE SCALE GENOMIC DNA]</scope>
    <source>
        <strain evidence="2">JN3 / isolate v23.1.3 / race Av1-4-5-6-7-8</strain>
    </source>
</reference>
<dbReference type="HOGENOM" id="CLU_3069156_0_0_1"/>
<organism evidence="2">
    <name type="scientific">Leptosphaeria maculans (strain JN3 / isolate v23.1.3 / race Av1-4-5-6-7-8)</name>
    <name type="common">Blackleg fungus</name>
    <name type="synonym">Phoma lingam</name>
    <dbReference type="NCBI Taxonomy" id="985895"/>
    <lineage>
        <taxon>Eukaryota</taxon>
        <taxon>Fungi</taxon>
        <taxon>Dikarya</taxon>
        <taxon>Ascomycota</taxon>
        <taxon>Pezizomycotina</taxon>
        <taxon>Dothideomycetes</taxon>
        <taxon>Pleosporomycetidae</taxon>
        <taxon>Pleosporales</taxon>
        <taxon>Pleosporineae</taxon>
        <taxon>Leptosphaeriaceae</taxon>
        <taxon>Plenodomus</taxon>
        <taxon>Plenodomus lingam/Leptosphaeria maculans species complex</taxon>
    </lineage>
</organism>
<keyword evidence="2" id="KW-1185">Reference proteome</keyword>
<dbReference type="EMBL" id="FP929138">
    <property type="protein sequence ID" value="CBY00144.1"/>
    <property type="molecule type" value="Genomic_DNA"/>
</dbReference>
<name>E5AC33_LEPMJ</name>
<protein>
    <submittedName>
        <fullName evidence="1">Predicted protein</fullName>
    </submittedName>
</protein>
<dbReference type="VEuPathDB" id="FungiDB:LEMA_P012740.1"/>
<evidence type="ECO:0000313" key="1">
    <source>
        <dbReference type="EMBL" id="CBY00144.1"/>
    </source>
</evidence>
<proteinExistence type="predicted"/>
<sequence length="53" mass="5822">MTLIAGVVFAALMRDAVNEAADPNTHTTIITRVSISVPRKKKREPDKEGQRTS</sequence>